<dbReference type="EMBL" id="JAPFFJ010000005">
    <property type="protein sequence ID" value="KAJ6427690.1"/>
    <property type="molecule type" value="Genomic_DNA"/>
</dbReference>
<name>A0AAD6PG01_9ROSI</name>
<accession>A0AAD6PG01</accession>
<comment type="caution">
    <text evidence="1">The sequence shown here is derived from an EMBL/GenBank/DDBJ whole genome shotgun (WGS) entry which is preliminary data.</text>
</comment>
<evidence type="ECO:0000313" key="1">
    <source>
        <dbReference type="EMBL" id="KAJ6427690.1"/>
    </source>
</evidence>
<sequence>MNVFLRLFSS</sequence>
<gene>
    <name evidence="1" type="ORF">OIU84_023144</name>
</gene>
<proteinExistence type="predicted"/>
<dbReference type="Proteomes" id="UP001162972">
    <property type="component" value="Chromosome 1"/>
</dbReference>
<organism evidence="1 2">
    <name type="scientific">Salix udensis</name>
    <dbReference type="NCBI Taxonomy" id="889485"/>
    <lineage>
        <taxon>Eukaryota</taxon>
        <taxon>Viridiplantae</taxon>
        <taxon>Streptophyta</taxon>
        <taxon>Embryophyta</taxon>
        <taxon>Tracheophyta</taxon>
        <taxon>Spermatophyta</taxon>
        <taxon>Magnoliopsida</taxon>
        <taxon>eudicotyledons</taxon>
        <taxon>Gunneridae</taxon>
        <taxon>Pentapetalae</taxon>
        <taxon>rosids</taxon>
        <taxon>fabids</taxon>
        <taxon>Malpighiales</taxon>
        <taxon>Salicaceae</taxon>
        <taxon>Saliceae</taxon>
        <taxon>Salix</taxon>
    </lineage>
</organism>
<protein>
    <submittedName>
        <fullName evidence="1">Uncharacterized protein</fullName>
    </submittedName>
</protein>
<evidence type="ECO:0000313" key="2">
    <source>
        <dbReference type="Proteomes" id="UP001162972"/>
    </source>
</evidence>
<reference evidence="1 2" key="1">
    <citation type="journal article" date="2023" name="Int. J. Mol. Sci.">
        <title>De Novo Assembly and Annotation of 11 Diverse Shrub Willow (Salix) Genomes Reveals Novel Gene Organization in Sex-Linked Regions.</title>
        <authorList>
            <person name="Hyden B."/>
            <person name="Feng K."/>
            <person name="Yates T.B."/>
            <person name="Jawdy S."/>
            <person name="Cereghino C."/>
            <person name="Smart L.B."/>
            <person name="Muchero W."/>
        </authorList>
    </citation>
    <scope>NUCLEOTIDE SEQUENCE [LARGE SCALE GENOMIC DNA]</scope>
    <source>
        <tissue evidence="1">Shoot tip</tissue>
    </source>
</reference>
<keyword evidence="2" id="KW-1185">Reference proteome</keyword>